<dbReference type="GeneID" id="41711865"/>
<dbReference type="CDD" id="cd16442">
    <property type="entry name" value="BPL"/>
    <property type="match status" value="1"/>
</dbReference>
<accession>A0A5C0XMK4</accession>
<dbReference type="Gene3D" id="2.30.30.100">
    <property type="match status" value="1"/>
</dbReference>
<name>A0A5C0XMK4_PYRFU</name>
<dbReference type="InterPro" id="IPR008988">
    <property type="entry name" value="Transcriptional_repressor_C"/>
</dbReference>
<dbReference type="RefSeq" id="WP_011011189.1">
    <property type="nucleotide sequence ID" value="NC_003413.1"/>
</dbReference>
<dbReference type="GO" id="GO:0005737">
    <property type="term" value="C:cytoplasm"/>
    <property type="evidence" value="ECO:0007669"/>
    <property type="project" value="TreeGrafter"/>
</dbReference>
<evidence type="ECO:0000256" key="3">
    <source>
        <dbReference type="ARBA" id="ARBA00022840"/>
    </source>
</evidence>
<evidence type="ECO:0000256" key="1">
    <source>
        <dbReference type="ARBA" id="ARBA00022598"/>
    </source>
</evidence>
<evidence type="ECO:0000313" key="5">
    <source>
        <dbReference type="EMBL" id="QEK77811.1"/>
    </source>
</evidence>
<keyword evidence="1 5" id="KW-0436">Ligase</keyword>
<reference evidence="5 6" key="1">
    <citation type="submission" date="2017-08" db="EMBL/GenBank/DDBJ databases">
        <title>Resequencing and Reannotation of the genome of Pyrococcus furiosus type strain DSM3638.</title>
        <authorList>
            <person name="Reichelt R.M."/>
            <person name="Bunk B."/>
        </authorList>
    </citation>
    <scope>NUCLEOTIDE SEQUENCE [LARGE SCALE GENOMIC DNA]</scope>
    <source>
        <strain evidence="5 6">DSM 3638</strain>
    </source>
</reference>
<dbReference type="NCBIfam" id="TIGR00121">
    <property type="entry name" value="birA_ligase"/>
    <property type="match status" value="1"/>
</dbReference>
<dbReference type="InterPro" id="IPR004143">
    <property type="entry name" value="BPL_LPL_catalytic"/>
</dbReference>
<keyword evidence="2" id="KW-0547">Nucleotide-binding</keyword>
<dbReference type="InterPro" id="IPR003142">
    <property type="entry name" value="BPL_C"/>
</dbReference>
<dbReference type="Pfam" id="PF02237">
    <property type="entry name" value="BPL_C"/>
    <property type="match status" value="1"/>
</dbReference>
<dbReference type="Pfam" id="PF03099">
    <property type="entry name" value="BPL_LplA_LipB"/>
    <property type="match status" value="1"/>
</dbReference>
<dbReference type="EMBL" id="CP023154">
    <property type="protein sequence ID" value="QEK77811.1"/>
    <property type="molecule type" value="Genomic_DNA"/>
</dbReference>
<dbReference type="Gene3D" id="3.30.930.10">
    <property type="entry name" value="Bira Bifunctional Protein, Domain 2"/>
    <property type="match status" value="1"/>
</dbReference>
<sequence length="235" mass="25707">MLGLNTSIIGKVVIYYREVTSTNEVAKLGNFEEGTVIVADTQTMGHGRIGRRWESPPGGLWMSVVLHPRISTEDLPKLSFLGALAVVRTLSEFSIQGKIKWPNDVLVDYKKIAGILVEKRGDNVVLGVGLNVNNEAPENATSMAEILGTSVPLIEVFRALVTNLDELYKMFLSSPASLLEMAKKEMILGVPVRIIGDGEIEGIAEDIDELGRLILRLSDGSLKKIVYGDVSLRFL</sequence>
<dbReference type="PROSITE" id="PS51733">
    <property type="entry name" value="BPL_LPL_CATALYTIC"/>
    <property type="match status" value="1"/>
</dbReference>
<dbReference type="GO" id="GO:0005524">
    <property type="term" value="F:ATP binding"/>
    <property type="evidence" value="ECO:0007669"/>
    <property type="project" value="UniProtKB-KW"/>
</dbReference>
<proteinExistence type="predicted"/>
<dbReference type="GO" id="GO:0004077">
    <property type="term" value="F:biotin--[biotin carboxyl-carrier protein] ligase activity"/>
    <property type="evidence" value="ECO:0007669"/>
    <property type="project" value="InterPro"/>
</dbReference>
<evidence type="ECO:0000256" key="2">
    <source>
        <dbReference type="ARBA" id="ARBA00022741"/>
    </source>
</evidence>
<dbReference type="OrthoDB" id="46252at2157"/>
<dbReference type="AlphaFoldDB" id="A0A5C0XMK4"/>
<dbReference type="SUPFAM" id="SSF55681">
    <property type="entry name" value="Class II aaRS and biotin synthetases"/>
    <property type="match status" value="1"/>
</dbReference>
<gene>
    <name evidence="5" type="ORF">PFDSM3638_00315</name>
</gene>
<dbReference type="PANTHER" id="PTHR12835">
    <property type="entry name" value="BIOTIN PROTEIN LIGASE"/>
    <property type="match status" value="1"/>
</dbReference>
<feature type="domain" description="BPL/LPL catalytic" evidence="4">
    <location>
        <begin position="1"/>
        <end position="175"/>
    </location>
</feature>
<dbReference type="InterPro" id="IPR004408">
    <property type="entry name" value="Biotin_CoA_COase_ligase"/>
</dbReference>
<dbReference type="SUPFAM" id="SSF50037">
    <property type="entry name" value="C-terminal domain of transcriptional repressors"/>
    <property type="match status" value="1"/>
</dbReference>
<dbReference type="NCBIfam" id="NF006206">
    <property type="entry name" value="PRK08330.1"/>
    <property type="match status" value="1"/>
</dbReference>
<keyword evidence="3" id="KW-0067">ATP-binding</keyword>
<evidence type="ECO:0000259" key="4">
    <source>
        <dbReference type="PROSITE" id="PS51733"/>
    </source>
</evidence>
<dbReference type="Proteomes" id="UP000324354">
    <property type="component" value="Chromosome"/>
</dbReference>
<dbReference type="InterPro" id="IPR045864">
    <property type="entry name" value="aa-tRNA-synth_II/BPL/LPL"/>
</dbReference>
<organism evidence="5 6">
    <name type="scientific">Pyrococcus furiosus (strain ATCC 43587 / DSM 3638 / JCM 8422 / Vc1)</name>
    <dbReference type="NCBI Taxonomy" id="186497"/>
    <lineage>
        <taxon>Archaea</taxon>
        <taxon>Methanobacteriati</taxon>
        <taxon>Methanobacteriota</taxon>
        <taxon>Thermococci</taxon>
        <taxon>Thermococcales</taxon>
        <taxon>Thermococcaceae</taxon>
        <taxon>Pyrococcus</taxon>
    </lineage>
</organism>
<evidence type="ECO:0000313" key="6">
    <source>
        <dbReference type="Proteomes" id="UP000324354"/>
    </source>
</evidence>
<dbReference type="PANTHER" id="PTHR12835:SF5">
    <property type="entry name" value="BIOTIN--PROTEIN LIGASE"/>
    <property type="match status" value="1"/>
</dbReference>
<dbReference type="GeneID" id="13301031"/>
<protein>
    <submittedName>
        <fullName evidence="5">Biotin--[acetyl-CoA-carboxylase] ligase</fullName>
    </submittedName>
</protein>